<evidence type="ECO:0000313" key="5">
    <source>
        <dbReference type="Proteomes" id="UP001198182"/>
    </source>
</evidence>
<keyword evidence="3" id="KW-0812">Transmembrane</keyword>
<evidence type="ECO:0000256" key="2">
    <source>
        <dbReference type="SAM" id="MobiDB-lite"/>
    </source>
</evidence>
<sequence>MPEQNVDNIAFLREAGEALAELKEAQEAAREQDLQTKRLEKSLASEKKAVADSIEMTIRKRKSEITDSYDSQIEQTQVQLRKVKAKREKAKNQGMKERMDEETADVREDNRRLSTELKTLFRQHDVPRFCNTRFFYALYYTRGLREALIFLITLVICFAAVPLGVYHLIGQGRTLWLAGIYIVDILVFGGIYFAINNHVKLRYHETLRQGRKIRNQIRAGKKKIKAIKNSIRKDKNEDMYGLEDFDENIARLEAEKKEIADQKQDALTNFENSGKVLITKEITDNNQERISHLEEDAAASGKTLTEFLARVKVLSMRVAEEYEPRLGREFLQEDKLEQLIQVFENGMAANMTEAQELVRTGKLQPTLSAFPELPPEESVEEENPADQEKIRLKKPGKT</sequence>
<evidence type="ECO:0000256" key="1">
    <source>
        <dbReference type="SAM" id="Coils"/>
    </source>
</evidence>
<keyword evidence="3" id="KW-1133">Transmembrane helix</keyword>
<feature type="region of interest" description="Disordered" evidence="2">
    <location>
        <begin position="362"/>
        <end position="398"/>
    </location>
</feature>
<evidence type="ECO:0000313" key="4">
    <source>
        <dbReference type="EMBL" id="MCC2232748.1"/>
    </source>
</evidence>
<dbReference type="AlphaFoldDB" id="A0AAE3JGL8"/>
<keyword evidence="5" id="KW-1185">Reference proteome</keyword>
<organism evidence="4 5">
    <name type="scientific">Hominifimenecus microfluidus</name>
    <dbReference type="NCBI Taxonomy" id="2885348"/>
    <lineage>
        <taxon>Bacteria</taxon>
        <taxon>Bacillati</taxon>
        <taxon>Bacillota</taxon>
        <taxon>Clostridia</taxon>
        <taxon>Lachnospirales</taxon>
        <taxon>Lachnospiraceae</taxon>
        <taxon>Hominifimenecus</taxon>
    </lineage>
</organism>
<comment type="caution">
    <text evidence="4">The sequence shown here is derived from an EMBL/GenBank/DDBJ whole genome shotgun (WGS) entry which is preliminary data.</text>
</comment>
<evidence type="ECO:0000256" key="3">
    <source>
        <dbReference type="SAM" id="Phobius"/>
    </source>
</evidence>
<reference evidence="4" key="1">
    <citation type="submission" date="2021-10" db="EMBL/GenBank/DDBJ databases">
        <title>Anaerobic single-cell dispensing facilitates the cultivation of human gut bacteria.</title>
        <authorList>
            <person name="Afrizal A."/>
        </authorList>
    </citation>
    <scope>NUCLEOTIDE SEQUENCE</scope>
    <source>
        <strain evidence="4">CLA-AA-H215</strain>
    </source>
</reference>
<dbReference type="RefSeq" id="WP_308455136.1">
    <property type="nucleotide sequence ID" value="NZ_JAJEQR010000095.1"/>
</dbReference>
<feature type="coiled-coil region" evidence="1">
    <location>
        <begin position="12"/>
        <end position="42"/>
    </location>
</feature>
<gene>
    <name evidence="4" type="ORF">LKD81_17430</name>
</gene>
<proteinExistence type="predicted"/>
<name>A0AAE3JGL8_9FIRM</name>
<keyword evidence="1" id="KW-0175">Coiled coil</keyword>
<protein>
    <submittedName>
        <fullName evidence="4">Uncharacterized protein</fullName>
    </submittedName>
</protein>
<feature type="transmembrane region" description="Helical" evidence="3">
    <location>
        <begin position="175"/>
        <end position="195"/>
    </location>
</feature>
<feature type="transmembrane region" description="Helical" evidence="3">
    <location>
        <begin position="148"/>
        <end position="169"/>
    </location>
</feature>
<keyword evidence="3" id="KW-0472">Membrane</keyword>
<dbReference type="EMBL" id="JAJEQR010000095">
    <property type="protein sequence ID" value="MCC2232748.1"/>
    <property type="molecule type" value="Genomic_DNA"/>
</dbReference>
<dbReference type="Proteomes" id="UP001198182">
    <property type="component" value="Unassembled WGS sequence"/>
</dbReference>
<feature type="coiled-coil region" evidence="1">
    <location>
        <begin position="242"/>
        <end position="269"/>
    </location>
</feature>
<feature type="compositionally biased region" description="Acidic residues" evidence="2">
    <location>
        <begin position="374"/>
        <end position="385"/>
    </location>
</feature>
<accession>A0AAE3JGL8</accession>
<feature type="coiled-coil region" evidence="1">
    <location>
        <begin position="73"/>
        <end position="116"/>
    </location>
</feature>